<reference evidence="1 2" key="1">
    <citation type="submission" date="2014-08" db="EMBL/GenBank/DDBJ databases">
        <authorList>
            <person name="Bunnell A."/>
            <person name="Chain P.S."/>
            <person name="Chertkov O."/>
            <person name="Currie B.J."/>
            <person name="Daligault H.E."/>
            <person name="Davenport K.W."/>
            <person name="Davis C."/>
            <person name="Gleasner C.D."/>
            <person name="Johnson S.L."/>
            <person name="Kaestli M."/>
            <person name="Koren S."/>
            <person name="Kunde Y.A."/>
            <person name="Mayo M."/>
            <person name="McMurry K.K."/>
            <person name="Price E.P."/>
            <person name="Reitenga K.G."/>
            <person name="Robison R."/>
            <person name="Rosovitz M.J."/>
            <person name="Sarovich D.S."/>
            <person name="Teshima H."/>
        </authorList>
    </citation>
    <scope>NUCLEOTIDE SEQUENCE [LARGE SCALE GENOMIC DNA]</scope>
    <source>
        <strain evidence="1 2">MSHR44</strain>
    </source>
</reference>
<name>A0AA40JIS0_BURPE</name>
<dbReference type="Proteomes" id="UP000030475">
    <property type="component" value="Unassembled WGS sequence"/>
</dbReference>
<comment type="caution">
    <text evidence="1">The sequence shown here is derived from an EMBL/GenBank/DDBJ whole genome shotgun (WGS) entry which is preliminary data.</text>
</comment>
<organism evidence="1 2">
    <name type="scientific">Burkholderia pseudomallei</name>
    <name type="common">Pseudomonas pseudomallei</name>
    <dbReference type="NCBI Taxonomy" id="28450"/>
    <lineage>
        <taxon>Bacteria</taxon>
        <taxon>Pseudomonadati</taxon>
        <taxon>Pseudomonadota</taxon>
        <taxon>Betaproteobacteria</taxon>
        <taxon>Burkholderiales</taxon>
        <taxon>Burkholderiaceae</taxon>
        <taxon>Burkholderia</taxon>
        <taxon>pseudomallei group</taxon>
    </lineage>
</organism>
<proteinExistence type="predicted"/>
<gene>
    <name evidence="1" type="ORF">Y036_6092</name>
</gene>
<accession>A0AA40JIS0</accession>
<evidence type="ECO:0000313" key="2">
    <source>
        <dbReference type="Proteomes" id="UP000030475"/>
    </source>
</evidence>
<sequence>MRIAPGDMPGESDVVLDVKRGKPWTVVRVRFDNFPARARPANCRATYRFLASTTRLGLNDIFFFNVSAFSTRILGIFRR</sequence>
<dbReference type="AlphaFoldDB" id="A0AA40JIS0"/>
<evidence type="ECO:0000313" key="1">
    <source>
        <dbReference type="EMBL" id="KGX17240.1"/>
    </source>
</evidence>
<protein>
    <submittedName>
        <fullName evidence="1">Outer membrane hemolysin activator protein</fullName>
    </submittedName>
</protein>
<dbReference type="EMBL" id="JQIM01000007">
    <property type="protein sequence ID" value="KGX17240.1"/>
    <property type="molecule type" value="Genomic_DNA"/>
</dbReference>